<dbReference type="InterPro" id="IPR001670">
    <property type="entry name" value="ADH_Fe/GldA"/>
</dbReference>
<dbReference type="PANTHER" id="PTHR11496:SF102">
    <property type="entry name" value="ALCOHOL DEHYDROGENASE 4"/>
    <property type="match status" value="1"/>
</dbReference>
<comment type="cofactor">
    <cofactor evidence="1">
        <name>Fe cation</name>
        <dbReference type="ChEBI" id="CHEBI:24875"/>
    </cofactor>
</comment>
<dbReference type="AlphaFoldDB" id="A0A084IQK3"/>
<dbReference type="Pfam" id="PF00465">
    <property type="entry name" value="Fe-ADH"/>
    <property type="match status" value="1"/>
</dbReference>
<dbReference type="InterPro" id="IPR039697">
    <property type="entry name" value="Alcohol_dehydrogenase_Fe"/>
</dbReference>
<dbReference type="GO" id="GO:0004022">
    <property type="term" value="F:alcohol dehydrogenase (NAD+) activity"/>
    <property type="evidence" value="ECO:0007669"/>
    <property type="project" value="TreeGrafter"/>
</dbReference>
<evidence type="ECO:0000256" key="1">
    <source>
        <dbReference type="ARBA" id="ARBA00001962"/>
    </source>
</evidence>
<accession>A0A084IQK3</accession>
<evidence type="ECO:0000256" key="2">
    <source>
        <dbReference type="ARBA" id="ARBA00007358"/>
    </source>
</evidence>
<dbReference type="Pfam" id="PF25137">
    <property type="entry name" value="ADH_Fe_C"/>
    <property type="match status" value="1"/>
</dbReference>
<dbReference type="SUPFAM" id="SSF56796">
    <property type="entry name" value="Dehydroquinate synthase-like"/>
    <property type="match status" value="1"/>
</dbReference>
<dbReference type="CDD" id="cd08194">
    <property type="entry name" value="Fe-ADH-like"/>
    <property type="match status" value="1"/>
</dbReference>
<evidence type="ECO:0000259" key="6">
    <source>
        <dbReference type="Pfam" id="PF25137"/>
    </source>
</evidence>
<proteinExistence type="inferred from homology"/>
<dbReference type="InterPro" id="IPR056798">
    <property type="entry name" value="ADH_Fe_C"/>
</dbReference>
<protein>
    <submittedName>
        <fullName evidence="7">Iron-containing alcohol dehydrogenase</fullName>
    </submittedName>
</protein>
<dbReference type="PROSITE" id="PS00913">
    <property type="entry name" value="ADH_IRON_1"/>
    <property type="match status" value="1"/>
</dbReference>
<sequence>MEELDMPHNILMPRIMEVGGGALDRLPGVLAALGVQRPLIVTDRMMMELGYVDRAQGLLRDVGMVSDVFADTVPEPTERSITAGVEKMRQGLANGQGFDSVVAIGGGSPIDSAKAIGVLAHFGGEIRDYKFPHQADQSGLPLIAIPTTAGTGSECTRFTIITDDTVDEKMLCVGVGFMPTAAIVDYELSLSVPARVTADTGIDALTHAIEAYVSRKANGFSDQQALAAMRLIGPNLRIVYHEPDNRAAREAMMLGASLAGLAFSSASVALVHGMSRPIGAFFHVPHGLSNAMLLPAVTRYSIEAAQQRYATCARAIGAANAANSDAAAVRLLVRELLALNTELEVPGPAAYGISRDKWQAALDTMAEQALASGSPGNNPRVPDAGQIVALYETVWHQRM</sequence>
<comment type="similarity">
    <text evidence="2">Belongs to the iron-containing alcohol dehydrogenase family.</text>
</comment>
<dbReference type="PATRIC" id="fig|1304275.5.peg.531"/>
<keyword evidence="8" id="KW-1185">Reference proteome</keyword>
<dbReference type="GO" id="GO:0046872">
    <property type="term" value="F:metal ion binding"/>
    <property type="evidence" value="ECO:0007669"/>
    <property type="project" value="InterPro"/>
</dbReference>
<dbReference type="Gene3D" id="1.20.1090.10">
    <property type="entry name" value="Dehydroquinate synthase-like - alpha domain"/>
    <property type="match status" value="1"/>
</dbReference>
<gene>
    <name evidence="7" type="ORF">C41B8_02617</name>
</gene>
<dbReference type="EMBL" id="APNK01000002">
    <property type="protein sequence ID" value="KEZ78987.1"/>
    <property type="molecule type" value="Genomic_DNA"/>
</dbReference>
<dbReference type="InterPro" id="IPR018211">
    <property type="entry name" value="ADH_Fe_CS"/>
</dbReference>
<evidence type="ECO:0000256" key="4">
    <source>
        <dbReference type="ARBA" id="ARBA00023027"/>
    </source>
</evidence>
<organism evidence="7 8">
    <name type="scientific">Salinisphaera hydrothermalis (strain C41B8)</name>
    <dbReference type="NCBI Taxonomy" id="1304275"/>
    <lineage>
        <taxon>Bacteria</taxon>
        <taxon>Pseudomonadati</taxon>
        <taxon>Pseudomonadota</taxon>
        <taxon>Gammaproteobacteria</taxon>
        <taxon>Salinisphaerales</taxon>
        <taxon>Salinisphaeraceae</taxon>
        <taxon>Salinisphaera</taxon>
    </lineage>
</organism>
<evidence type="ECO:0000313" key="8">
    <source>
        <dbReference type="Proteomes" id="UP000028302"/>
    </source>
</evidence>
<keyword evidence="3" id="KW-0560">Oxidoreductase</keyword>
<keyword evidence="4" id="KW-0520">NAD</keyword>
<evidence type="ECO:0000256" key="3">
    <source>
        <dbReference type="ARBA" id="ARBA00023002"/>
    </source>
</evidence>
<dbReference type="PANTHER" id="PTHR11496">
    <property type="entry name" value="ALCOHOL DEHYDROGENASE"/>
    <property type="match status" value="1"/>
</dbReference>
<dbReference type="STRING" id="1304275.C41B8_02617"/>
<dbReference type="Proteomes" id="UP000028302">
    <property type="component" value="Unassembled WGS sequence"/>
</dbReference>
<evidence type="ECO:0000313" key="7">
    <source>
        <dbReference type="EMBL" id="KEZ78987.1"/>
    </source>
</evidence>
<dbReference type="eggNOG" id="COG1454">
    <property type="taxonomic scope" value="Bacteria"/>
</dbReference>
<name>A0A084IQK3_SALHC</name>
<reference evidence="7 8" key="1">
    <citation type="submission" date="2013-03" db="EMBL/GenBank/DDBJ databases">
        <title>Salinisphaera hydrothermalis C41B8 Genome Sequencing.</title>
        <authorList>
            <person name="Li C."/>
            <person name="Lai Q."/>
            <person name="Shao Z."/>
        </authorList>
    </citation>
    <scope>NUCLEOTIDE SEQUENCE [LARGE SCALE GENOMIC DNA]</scope>
    <source>
        <strain evidence="7 8">C41B8</strain>
    </source>
</reference>
<dbReference type="FunFam" id="3.40.50.1970:FF:000003">
    <property type="entry name" value="Alcohol dehydrogenase, iron-containing"/>
    <property type="match status" value="1"/>
</dbReference>
<feature type="domain" description="Alcohol dehydrogenase iron-type/glycerol dehydrogenase GldA" evidence="5">
    <location>
        <begin position="14"/>
        <end position="185"/>
    </location>
</feature>
<feature type="domain" description="Fe-containing alcohol dehydrogenase-like C-terminal" evidence="6">
    <location>
        <begin position="197"/>
        <end position="394"/>
    </location>
</feature>
<dbReference type="FunFam" id="1.20.1090.10:FF:000001">
    <property type="entry name" value="Aldehyde-alcohol dehydrogenase"/>
    <property type="match status" value="1"/>
</dbReference>
<evidence type="ECO:0000259" key="5">
    <source>
        <dbReference type="Pfam" id="PF00465"/>
    </source>
</evidence>
<dbReference type="Gene3D" id="3.40.50.1970">
    <property type="match status" value="1"/>
</dbReference>
<comment type="caution">
    <text evidence="7">The sequence shown here is derived from an EMBL/GenBank/DDBJ whole genome shotgun (WGS) entry which is preliminary data.</text>
</comment>